<name>A0A061F5K0_THECC</name>
<gene>
    <name evidence="1" type="ORF">TCM_031124</name>
</gene>
<dbReference type="EMBL" id="CM001885">
    <property type="protein sequence ID" value="EOY12625.1"/>
    <property type="molecule type" value="Genomic_DNA"/>
</dbReference>
<dbReference type="HOGENOM" id="CLU_2487935_0_0_1"/>
<protein>
    <submittedName>
        <fullName evidence="1">Uncharacterized protein</fullName>
    </submittedName>
</protein>
<dbReference type="AlphaFoldDB" id="A0A061F5K0"/>
<dbReference type="Gramene" id="EOY12625">
    <property type="protein sequence ID" value="EOY12625"/>
    <property type="gene ID" value="TCM_031124"/>
</dbReference>
<evidence type="ECO:0000313" key="2">
    <source>
        <dbReference type="Proteomes" id="UP000026915"/>
    </source>
</evidence>
<dbReference type="InParanoid" id="A0A061F5K0"/>
<evidence type="ECO:0000313" key="1">
    <source>
        <dbReference type="EMBL" id="EOY12625.1"/>
    </source>
</evidence>
<proteinExistence type="predicted"/>
<reference evidence="1 2" key="1">
    <citation type="journal article" date="2013" name="Genome Biol.">
        <title>The genome sequence of the most widely cultivated cacao type and its use to identify candidate genes regulating pod color.</title>
        <authorList>
            <person name="Motamayor J.C."/>
            <person name="Mockaitis K."/>
            <person name="Schmutz J."/>
            <person name="Haiminen N."/>
            <person name="Iii D.L."/>
            <person name="Cornejo O."/>
            <person name="Findley S.D."/>
            <person name="Zheng P."/>
            <person name="Utro F."/>
            <person name="Royaert S."/>
            <person name="Saski C."/>
            <person name="Jenkins J."/>
            <person name="Podicheti R."/>
            <person name="Zhao M."/>
            <person name="Scheffler B.E."/>
            <person name="Stack J.C."/>
            <person name="Feltus F.A."/>
            <person name="Mustiga G.M."/>
            <person name="Amores F."/>
            <person name="Phillips W."/>
            <person name="Marelli J.P."/>
            <person name="May G.D."/>
            <person name="Shapiro H."/>
            <person name="Ma J."/>
            <person name="Bustamante C.D."/>
            <person name="Schnell R.J."/>
            <person name="Main D."/>
            <person name="Gilbert D."/>
            <person name="Parida L."/>
            <person name="Kuhn D.N."/>
        </authorList>
    </citation>
    <scope>NUCLEOTIDE SEQUENCE [LARGE SCALE GENOMIC DNA]</scope>
    <source>
        <strain evidence="2">cv. Matina 1-6</strain>
    </source>
</reference>
<dbReference type="Proteomes" id="UP000026915">
    <property type="component" value="Chromosome 7"/>
</dbReference>
<accession>A0A061F5K0</accession>
<organism evidence="1 2">
    <name type="scientific">Theobroma cacao</name>
    <name type="common">Cacao</name>
    <name type="synonym">Cocoa</name>
    <dbReference type="NCBI Taxonomy" id="3641"/>
    <lineage>
        <taxon>Eukaryota</taxon>
        <taxon>Viridiplantae</taxon>
        <taxon>Streptophyta</taxon>
        <taxon>Embryophyta</taxon>
        <taxon>Tracheophyta</taxon>
        <taxon>Spermatophyta</taxon>
        <taxon>Magnoliopsida</taxon>
        <taxon>eudicotyledons</taxon>
        <taxon>Gunneridae</taxon>
        <taxon>Pentapetalae</taxon>
        <taxon>rosids</taxon>
        <taxon>malvids</taxon>
        <taxon>Malvales</taxon>
        <taxon>Malvaceae</taxon>
        <taxon>Byttnerioideae</taxon>
        <taxon>Theobroma</taxon>
    </lineage>
</organism>
<keyword evidence="2" id="KW-1185">Reference proteome</keyword>
<sequence>MLSLVMANGWRLGCELHLRTHKPEKDFLKTVIVVIIQRDKSICFMHILRRAKARLSQEKHEIKEETSYQLLHIFKQNTTSQERRKFK</sequence>